<dbReference type="PANTHER" id="PTHR43157:SF31">
    <property type="entry name" value="PHOSPHATIDYLINOSITOL-GLYCAN BIOSYNTHESIS CLASS F PROTEIN"/>
    <property type="match status" value="1"/>
</dbReference>
<dbReference type="Proteomes" id="UP001642482">
    <property type="component" value="Unassembled WGS sequence"/>
</dbReference>
<evidence type="ECO:0008006" key="4">
    <source>
        <dbReference type="Google" id="ProtNLM"/>
    </source>
</evidence>
<reference evidence="2 3" key="1">
    <citation type="submission" date="2024-01" db="EMBL/GenBank/DDBJ databases">
        <authorList>
            <person name="Allen C."/>
            <person name="Tagirdzhanova G."/>
        </authorList>
    </citation>
    <scope>NUCLEOTIDE SEQUENCE [LARGE SCALE GENOMIC DNA]</scope>
</reference>
<dbReference type="InterPro" id="IPR002347">
    <property type="entry name" value="SDR_fam"/>
</dbReference>
<evidence type="ECO:0000256" key="1">
    <source>
        <dbReference type="ARBA" id="ARBA00023002"/>
    </source>
</evidence>
<accession>A0ABP0D3X8</accession>
<keyword evidence="3" id="KW-1185">Reference proteome</keyword>
<dbReference type="PANTHER" id="PTHR43157">
    <property type="entry name" value="PHOSPHATIDYLINOSITOL-GLYCAN BIOSYNTHESIS CLASS F PROTEIN-RELATED"/>
    <property type="match status" value="1"/>
</dbReference>
<keyword evidence="1" id="KW-0560">Oxidoreductase</keyword>
<protein>
    <recommendedName>
        <fullName evidence="4">NAD(P)-binding protein</fullName>
    </recommendedName>
</protein>
<sequence length="325" mass="34606">MARDLFEPARDIPNLQGKVVLVTGGNAGVGKATVRAIAHHDPAKIYLCGRRPAAIEKAAADLRSETHFDGIVTLEMDLGSLESVKKAANIVLDNETRLDLLFLNAGVAGTAPALTKEGYEAQFGINHVGHAMLTQMLLPLLLSTQKIQSADVRVVLTSSNAAFAPPMMLPSGGLDLDAMRRPDACSPMTLYSHSKLANVLFARKLAALYPSLSVTVVHPGVVKSEIWGKGAGGFVSMLLRPLMMAMWVSIDEGAKTQLWCASVPRATQPKGTNKPTGVISGAFYTPVGKLQPYKGVTAKTELVDALWTWTTDELAKHGGPGWEGA</sequence>
<gene>
    <name evidence="2" type="ORF">SEUCBS140593_010751</name>
</gene>
<dbReference type="PRINTS" id="PR00081">
    <property type="entry name" value="GDHRDH"/>
</dbReference>
<dbReference type="Gene3D" id="3.40.50.720">
    <property type="entry name" value="NAD(P)-binding Rossmann-like Domain"/>
    <property type="match status" value="1"/>
</dbReference>
<comment type="caution">
    <text evidence="2">The sequence shown here is derived from an EMBL/GenBank/DDBJ whole genome shotgun (WGS) entry which is preliminary data.</text>
</comment>
<evidence type="ECO:0000313" key="3">
    <source>
        <dbReference type="Proteomes" id="UP001642482"/>
    </source>
</evidence>
<dbReference type="InterPro" id="IPR036291">
    <property type="entry name" value="NAD(P)-bd_dom_sf"/>
</dbReference>
<organism evidence="2 3">
    <name type="scientific">Sporothrix eucalyptigena</name>
    <dbReference type="NCBI Taxonomy" id="1812306"/>
    <lineage>
        <taxon>Eukaryota</taxon>
        <taxon>Fungi</taxon>
        <taxon>Dikarya</taxon>
        <taxon>Ascomycota</taxon>
        <taxon>Pezizomycotina</taxon>
        <taxon>Sordariomycetes</taxon>
        <taxon>Sordariomycetidae</taxon>
        <taxon>Ophiostomatales</taxon>
        <taxon>Ophiostomataceae</taxon>
        <taxon>Sporothrix</taxon>
    </lineage>
</organism>
<proteinExistence type="predicted"/>
<dbReference type="Pfam" id="PF00106">
    <property type="entry name" value="adh_short"/>
    <property type="match status" value="1"/>
</dbReference>
<evidence type="ECO:0000313" key="2">
    <source>
        <dbReference type="EMBL" id="CAK7238500.1"/>
    </source>
</evidence>
<name>A0ABP0D3X8_9PEZI</name>
<dbReference type="EMBL" id="CAWUHD010000261">
    <property type="protein sequence ID" value="CAK7238500.1"/>
    <property type="molecule type" value="Genomic_DNA"/>
</dbReference>
<dbReference type="SUPFAM" id="SSF51735">
    <property type="entry name" value="NAD(P)-binding Rossmann-fold domains"/>
    <property type="match status" value="1"/>
</dbReference>